<reference evidence="1 2" key="1">
    <citation type="submission" date="2014-04" db="EMBL/GenBank/DDBJ databases">
        <title>Genome evolution of avian class.</title>
        <authorList>
            <person name="Zhang G."/>
            <person name="Li C."/>
        </authorList>
    </citation>
    <scope>NUCLEOTIDE SEQUENCE [LARGE SCALE GENOMIC DNA]</scope>
    <source>
        <strain evidence="1">BGI_N308</strain>
    </source>
</reference>
<feature type="non-terminal residue" evidence="1">
    <location>
        <position position="1"/>
    </location>
</feature>
<evidence type="ECO:0000313" key="1">
    <source>
        <dbReference type="EMBL" id="KFV73888.1"/>
    </source>
</evidence>
<keyword evidence="2" id="KW-1185">Reference proteome</keyword>
<organism evidence="1 2">
    <name type="scientific">Struthio camelus australis</name>
    <dbReference type="NCBI Taxonomy" id="441894"/>
    <lineage>
        <taxon>Eukaryota</taxon>
        <taxon>Metazoa</taxon>
        <taxon>Chordata</taxon>
        <taxon>Craniata</taxon>
        <taxon>Vertebrata</taxon>
        <taxon>Euteleostomi</taxon>
        <taxon>Archelosauria</taxon>
        <taxon>Archosauria</taxon>
        <taxon>Dinosauria</taxon>
        <taxon>Saurischia</taxon>
        <taxon>Theropoda</taxon>
        <taxon>Coelurosauria</taxon>
        <taxon>Aves</taxon>
        <taxon>Palaeognathae</taxon>
        <taxon>Struthioniformes</taxon>
        <taxon>Struthionidae</taxon>
        <taxon>Struthio</taxon>
    </lineage>
</organism>
<accession>A0A093GUC7</accession>
<proteinExistence type="predicted"/>
<sequence length="55" mass="6672">NGHKLNHRRFHLNLRRNFFTVRVTEHWKRLPREVVESPLLEIFKTHPDAILCSVL</sequence>
<gene>
    <name evidence="1" type="ORF">N308_09592</name>
</gene>
<dbReference type="AlphaFoldDB" id="A0A093GUC7"/>
<feature type="non-terminal residue" evidence="1">
    <location>
        <position position="55"/>
    </location>
</feature>
<evidence type="ECO:0000313" key="2">
    <source>
        <dbReference type="Proteomes" id="UP000053584"/>
    </source>
</evidence>
<name>A0A093GUC7_STRCA</name>
<dbReference type="EMBL" id="KL205751">
    <property type="protein sequence ID" value="KFV73888.1"/>
    <property type="molecule type" value="Genomic_DNA"/>
</dbReference>
<protein>
    <submittedName>
        <fullName evidence="1">Uncharacterized protein</fullName>
    </submittedName>
</protein>
<dbReference type="Proteomes" id="UP000053584">
    <property type="component" value="Unassembled WGS sequence"/>
</dbReference>